<gene>
    <name evidence="2" type="ORF">Daus18300_013358</name>
</gene>
<feature type="signal peptide" evidence="1">
    <location>
        <begin position="1"/>
        <end position="21"/>
    </location>
</feature>
<evidence type="ECO:0000256" key="1">
    <source>
        <dbReference type="SAM" id="SignalP"/>
    </source>
</evidence>
<accession>A0ABR3VZB9</accession>
<name>A0ABR3VZB9_9PEZI</name>
<evidence type="ECO:0000313" key="3">
    <source>
        <dbReference type="Proteomes" id="UP001583177"/>
    </source>
</evidence>
<keyword evidence="3" id="KW-1185">Reference proteome</keyword>
<dbReference type="Proteomes" id="UP001583177">
    <property type="component" value="Unassembled WGS sequence"/>
</dbReference>
<feature type="chain" id="PRO_5045989364" evidence="1">
    <location>
        <begin position="22"/>
        <end position="218"/>
    </location>
</feature>
<reference evidence="2 3" key="1">
    <citation type="journal article" date="2024" name="IMA Fungus">
        <title>IMA Genome - F19 : A genome assembly and annotation guide to empower mycologists, including annotated draft genome sequences of Ceratocystis pirilliformis, Diaporthe australafricana, Fusarium ophioides, Paecilomyces lecythidis, and Sporothrix stenoceras.</title>
        <authorList>
            <person name="Aylward J."/>
            <person name="Wilson A.M."/>
            <person name="Visagie C.M."/>
            <person name="Spraker J."/>
            <person name="Barnes I."/>
            <person name="Buitendag C."/>
            <person name="Ceriani C."/>
            <person name="Del Mar Angel L."/>
            <person name="du Plessis D."/>
            <person name="Fuchs T."/>
            <person name="Gasser K."/>
            <person name="Kramer D."/>
            <person name="Li W."/>
            <person name="Munsamy K."/>
            <person name="Piso A."/>
            <person name="Price J.L."/>
            <person name="Sonnekus B."/>
            <person name="Thomas C."/>
            <person name="van der Nest A."/>
            <person name="van Dijk A."/>
            <person name="van Heerden A."/>
            <person name="van Vuuren N."/>
            <person name="Yilmaz N."/>
            <person name="Duong T.A."/>
            <person name="van der Merwe N.A."/>
            <person name="Wingfield M.J."/>
            <person name="Wingfield B.D."/>
        </authorList>
    </citation>
    <scope>NUCLEOTIDE SEQUENCE [LARGE SCALE GENOMIC DNA]</scope>
    <source>
        <strain evidence="2 3">CMW 18300</strain>
    </source>
</reference>
<keyword evidence="1" id="KW-0732">Signal</keyword>
<dbReference type="EMBL" id="JAWRVE010000205">
    <property type="protein sequence ID" value="KAL1849153.1"/>
    <property type="molecule type" value="Genomic_DNA"/>
</dbReference>
<organism evidence="2 3">
    <name type="scientific">Diaporthe australafricana</name>
    <dbReference type="NCBI Taxonomy" id="127596"/>
    <lineage>
        <taxon>Eukaryota</taxon>
        <taxon>Fungi</taxon>
        <taxon>Dikarya</taxon>
        <taxon>Ascomycota</taxon>
        <taxon>Pezizomycotina</taxon>
        <taxon>Sordariomycetes</taxon>
        <taxon>Sordariomycetidae</taxon>
        <taxon>Diaporthales</taxon>
        <taxon>Diaporthaceae</taxon>
        <taxon>Diaporthe</taxon>
    </lineage>
</organism>
<evidence type="ECO:0000313" key="2">
    <source>
        <dbReference type="EMBL" id="KAL1849153.1"/>
    </source>
</evidence>
<sequence length="218" mass="23867">MRSFQAVLAILMAAMVNMVLGAPGIAATAVILAATFVDTVTSSGFQHSVVATPRIARSVNSDLDICFDNSTTEILHEAGYNSPLVPWIALQRGNNDTYTPQLYDMFEGICMEISATILSRNVSYTSCRPDMNPGNSTYSVMAQVTYRGPHSTYDMRKHHNTCMTLMFFTLECPYGGLFRDVGIAYANTTHRWTVQARPVEAACPDCSAGLLNPFADQN</sequence>
<comment type="caution">
    <text evidence="2">The sequence shown here is derived from an EMBL/GenBank/DDBJ whole genome shotgun (WGS) entry which is preliminary data.</text>
</comment>
<proteinExistence type="predicted"/>
<protein>
    <submittedName>
        <fullName evidence="2">Uncharacterized protein</fullName>
    </submittedName>
</protein>